<feature type="compositionally biased region" description="Acidic residues" evidence="1">
    <location>
        <begin position="72"/>
        <end position="84"/>
    </location>
</feature>
<sequence>MFIYSLKLINMRSDNYASKEFDFEMNSYEEQLLLNYDDYLEGDYNNSLTSSNHYNLELGDLEDNLEYDFESEYDENDWEEEDLNENSAGEYDANEEKPGSFEMLS</sequence>
<accession>A0ABP7Y8E6</accession>
<proteinExistence type="predicted"/>
<gene>
    <name evidence="2" type="ORF">GCM10022250_24200</name>
</gene>
<reference evidence="3" key="1">
    <citation type="journal article" date="2019" name="Int. J. Syst. Evol. Microbiol.">
        <title>The Global Catalogue of Microorganisms (GCM) 10K type strain sequencing project: providing services to taxonomists for standard genome sequencing and annotation.</title>
        <authorList>
            <consortium name="The Broad Institute Genomics Platform"/>
            <consortium name="The Broad Institute Genome Sequencing Center for Infectious Disease"/>
            <person name="Wu L."/>
            <person name="Ma J."/>
        </authorList>
    </citation>
    <scope>NUCLEOTIDE SEQUENCE [LARGE SCALE GENOMIC DNA]</scope>
    <source>
        <strain evidence="3">JCM 17386</strain>
    </source>
</reference>
<keyword evidence="3" id="KW-1185">Reference proteome</keyword>
<evidence type="ECO:0000256" key="1">
    <source>
        <dbReference type="SAM" id="MobiDB-lite"/>
    </source>
</evidence>
<evidence type="ECO:0008006" key="4">
    <source>
        <dbReference type="Google" id="ProtNLM"/>
    </source>
</evidence>
<name>A0ABP7Y8E6_9FLAO</name>
<feature type="region of interest" description="Disordered" evidence="1">
    <location>
        <begin position="72"/>
        <end position="105"/>
    </location>
</feature>
<evidence type="ECO:0000313" key="2">
    <source>
        <dbReference type="EMBL" id="GAA4131890.1"/>
    </source>
</evidence>
<comment type="caution">
    <text evidence="2">The sequence shown here is derived from an EMBL/GenBank/DDBJ whole genome shotgun (WGS) entry which is preliminary data.</text>
</comment>
<dbReference type="EMBL" id="BAABAO010000009">
    <property type="protein sequence ID" value="GAA4131890.1"/>
    <property type="molecule type" value="Genomic_DNA"/>
</dbReference>
<organism evidence="2 3">
    <name type="scientific">Flavobacterium chungbukense</name>
    <dbReference type="NCBI Taxonomy" id="877464"/>
    <lineage>
        <taxon>Bacteria</taxon>
        <taxon>Pseudomonadati</taxon>
        <taxon>Bacteroidota</taxon>
        <taxon>Flavobacteriia</taxon>
        <taxon>Flavobacteriales</taxon>
        <taxon>Flavobacteriaceae</taxon>
        <taxon>Flavobacterium</taxon>
    </lineage>
</organism>
<evidence type="ECO:0000313" key="3">
    <source>
        <dbReference type="Proteomes" id="UP001501333"/>
    </source>
</evidence>
<dbReference type="Proteomes" id="UP001501333">
    <property type="component" value="Unassembled WGS sequence"/>
</dbReference>
<protein>
    <recommendedName>
        <fullName evidence="4">DNA primase</fullName>
    </recommendedName>
</protein>